<dbReference type="AlphaFoldDB" id="E0XT47"/>
<name>E0XT47_9DELT</name>
<dbReference type="EMBL" id="GU474869">
    <property type="protein sequence ID" value="ADI17588.1"/>
    <property type="molecule type" value="Genomic_DNA"/>
</dbReference>
<protein>
    <recommendedName>
        <fullName evidence="2">Type II secretion system protein GspN</fullName>
    </recommendedName>
</protein>
<sequence>MYTNKRVTEMRVLKRTAFVFILLALFFILLLWGFMQNFPGDSIADAASKRLSSQTGINFEIQDFELGWSELRTAEISISNPNWLMGPEMRLLVFKNVEAPFTSIITSGVARINGELHEGAIQVSTELISPKTLDLSLEDVRIERVPLFALIPYTFVSGSLSMSVFISNFREFHLNGRFPEGMLKGKLNETLIRISGGSALLDLHFPELNQTEILFEVELGQVITLKNVQLNGSLEGTVTGKIKLNKNRINMSTIDLNFLLTPSPDFKIELTRFSKILHSFKCGETINFNLKGTFNRLNLPSRNKC</sequence>
<proteinExistence type="predicted"/>
<organism evidence="1">
    <name type="scientific">uncultured delta proteobacterium HF0130_19C20</name>
    <dbReference type="NCBI Taxonomy" id="710828"/>
    <lineage>
        <taxon>Bacteria</taxon>
        <taxon>Deltaproteobacteria</taxon>
        <taxon>environmental samples</taxon>
    </lineage>
</organism>
<evidence type="ECO:0008006" key="2">
    <source>
        <dbReference type="Google" id="ProtNLM"/>
    </source>
</evidence>
<accession>E0XT47</accession>
<reference evidence="1" key="1">
    <citation type="journal article" date="2011" name="Environ. Microbiol.">
        <title>Time-series analyses of Monterey Bay coastal microbial picoplankton using a 'genome proxy' microarray.</title>
        <authorList>
            <person name="Rich V.I."/>
            <person name="Pham V.D."/>
            <person name="Eppley J."/>
            <person name="Shi Y."/>
            <person name="DeLong E.F."/>
        </authorList>
    </citation>
    <scope>NUCLEOTIDE SEQUENCE</scope>
</reference>
<evidence type="ECO:0000313" key="1">
    <source>
        <dbReference type="EMBL" id="ADI17588.1"/>
    </source>
</evidence>